<protein>
    <submittedName>
        <fullName evidence="2">DUF4198 domain-containing protein</fullName>
    </submittedName>
</protein>
<dbReference type="RefSeq" id="WP_110573858.1">
    <property type="nucleotide sequence ID" value="NZ_PIPV01000003.1"/>
</dbReference>
<dbReference type="OrthoDB" id="5943at2"/>
<evidence type="ECO:0000313" key="3">
    <source>
        <dbReference type="Proteomes" id="UP000287330"/>
    </source>
</evidence>
<reference evidence="3" key="1">
    <citation type="journal article" date="2018" name="Front. Microbiol.">
        <title>Genome-Based Analysis Reveals the Taxonomy and Diversity of the Family Idiomarinaceae.</title>
        <authorList>
            <person name="Liu Y."/>
            <person name="Lai Q."/>
            <person name="Shao Z."/>
        </authorList>
    </citation>
    <scope>NUCLEOTIDE SEQUENCE [LARGE SCALE GENOMIC DNA]</scope>
    <source>
        <strain evidence="3">F23</strain>
    </source>
</reference>
<sequence length="276" mass="30462">MFTSKTTQLILMGVLMTSSFAVNAHRLWIKPNTTAVSGQNEWVTFDAAIANGIFNPDHFAMPLDRLTAYNPDGQPIPLQNSAKLKYRSVFDLQLTQPGTYEVSMNSRSLQASWQDEDGQRQRWPGRGEIGTLAGFKKHVPTSAKDLTVTDSARRVEVFVTAGAPTREVITPSGKGLELNGQTHPNDLYTGEPISLGFLFDGQPADKAQVTVVRQGEKYRDTSETMRFTTNAQGSIEVSFDKPGMYFVEVEYQDNQAEAPATIRSGSYSAVFEVLPL</sequence>
<feature type="chain" id="PRO_5018986101" evidence="1">
    <location>
        <begin position="25"/>
        <end position="276"/>
    </location>
</feature>
<comment type="caution">
    <text evidence="2">The sequence shown here is derived from an EMBL/GenBank/DDBJ whole genome shotgun (WGS) entry which is preliminary data.</text>
</comment>
<dbReference type="AlphaFoldDB" id="A0A432Y8B0"/>
<dbReference type="Pfam" id="PF10670">
    <property type="entry name" value="DUF4198"/>
    <property type="match status" value="1"/>
</dbReference>
<dbReference type="Proteomes" id="UP000287330">
    <property type="component" value="Unassembled WGS sequence"/>
</dbReference>
<accession>A0A432Y8B0</accession>
<dbReference type="EMBL" id="PIPV01000003">
    <property type="protein sequence ID" value="RUO57204.1"/>
    <property type="molecule type" value="Genomic_DNA"/>
</dbReference>
<proteinExistence type="predicted"/>
<keyword evidence="1" id="KW-0732">Signal</keyword>
<feature type="signal peptide" evidence="1">
    <location>
        <begin position="1"/>
        <end position="24"/>
    </location>
</feature>
<evidence type="ECO:0000256" key="1">
    <source>
        <dbReference type="SAM" id="SignalP"/>
    </source>
</evidence>
<keyword evidence="3" id="KW-1185">Reference proteome</keyword>
<dbReference type="InterPro" id="IPR019613">
    <property type="entry name" value="DUF4198"/>
</dbReference>
<evidence type="ECO:0000313" key="2">
    <source>
        <dbReference type="EMBL" id="RUO57204.1"/>
    </source>
</evidence>
<name>A0A432Y8B0_9GAMM</name>
<gene>
    <name evidence="2" type="ORF">CWE25_05915</name>
</gene>
<organism evidence="2 3">
    <name type="scientific">Idiomarina fontislapidosi</name>
    <dbReference type="NCBI Taxonomy" id="263723"/>
    <lineage>
        <taxon>Bacteria</taxon>
        <taxon>Pseudomonadati</taxon>
        <taxon>Pseudomonadota</taxon>
        <taxon>Gammaproteobacteria</taxon>
        <taxon>Alteromonadales</taxon>
        <taxon>Idiomarinaceae</taxon>
        <taxon>Idiomarina</taxon>
    </lineage>
</organism>